<evidence type="ECO:0000256" key="2">
    <source>
        <dbReference type="SAM" id="Phobius"/>
    </source>
</evidence>
<sequence>MSQRSAAGRRRRSKPATARPESRLKRITVAMGTVILVITPISWILLHQPQSNEADASVPYVTRDDDTYLKSSAKPVVARPTATTPSSTPSGTPAGTPSPSDTPSTPGRTPTGDPSTTPTEGPTDGPTDRPTTTGATDGPTSSTTTKAPDNPNTTPTHSPSTTPSSTPSTPPPPADGGSMSAEEFELFSLVDNKRVESGCSPLHRNSNLTGGARAEAEDRARTGQMASGGSSGASTGGKDMTAKAAFDRLMSSNSRTVLDCGLDELGVGQGDAKYCTTQVLVCLNTATRYAWVVDFQ</sequence>
<feature type="region of interest" description="Disordered" evidence="1">
    <location>
        <begin position="1"/>
        <end position="22"/>
    </location>
</feature>
<feature type="compositionally biased region" description="Low complexity" evidence="1">
    <location>
        <begin position="153"/>
        <end position="167"/>
    </location>
</feature>
<reference evidence="4" key="1">
    <citation type="journal article" date="2019" name="Int. J. Syst. Evol. Microbiol.">
        <title>The Global Catalogue of Microorganisms (GCM) 10K type strain sequencing project: providing services to taxonomists for standard genome sequencing and annotation.</title>
        <authorList>
            <consortium name="The Broad Institute Genomics Platform"/>
            <consortium name="The Broad Institute Genome Sequencing Center for Infectious Disease"/>
            <person name="Wu L."/>
            <person name="Ma J."/>
        </authorList>
    </citation>
    <scope>NUCLEOTIDE SEQUENCE [LARGE SCALE GENOMIC DNA]</scope>
    <source>
        <strain evidence="4">JCM 10977</strain>
    </source>
</reference>
<dbReference type="InterPro" id="IPR035940">
    <property type="entry name" value="CAP_sf"/>
</dbReference>
<feature type="compositionally biased region" description="Low complexity" evidence="1">
    <location>
        <begin position="79"/>
        <end position="145"/>
    </location>
</feature>
<keyword evidence="2" id="KW-0472">Membrane</keyword>
<proteinExistence type="predicted"/>
<accession>A0ABP4AQ87</accession>
<dbReference type="Proteomes" id="UP001500542">
    <property type="component" value="Unassembled WGS sequence"/>
</dbReference>
<evidence type="ECO:0000313" key="4">
    <source>
        <dbReference type="Proteomes" id="UP001500542"/>
    </source>
</evidence>
<dbReference type="RefSeq" id="WP_343969084.1">
    <property type="nucleotide sequence ID" value="NZ_BAAAHK010000007.1"/>
</dbReference>
<organism evidence="3 4">
    <name type="scientific">Kribbella koreensis</name>
    <dbReference type="NCBI Taxonomy" id="57909"/>
    <lineage>
        <taxon>Bacteria</taxon>
        <taxon>Bacillati</taxon>
        <taxon>Actinomycetota</taxon>
        <taxon>Actinomycetes</taxon>
        <taxon>Propionibacteriales</taxon>
        <taxon>Kribbellaceae</taxon>
        <taxon>Kribbella</taxon>
    </lineage>
</organism>
<feature type="region of interest" description="Disordered" evidence="1">
    <location>
        <begin position="70"/>
        <end position="179"/>
    </location>
</feature>
<feature type="transmembrane region" description="Helical" evidence="2">
    <location>
        <begin position="27"/>
        <end position="46"/>
    </location>
</feature>
<comment type="caution">
    <text evidence="3">The sequence shown here is derived from an EMBL/GenBank/DDBJ whole genome shotgun (WGS) entry which is preliminary data.</text>
</comment>
<feature type="region of interest" description="Disordered" evidence="1">
    <location>
        <begin position="198"/>
        <end position="238"/>
    </location>
</feature>
<evidence type="ECO:0008006" key="5">
    <source>
        <dbReference type="Google" id="ProtNLM"/>
    </source>
</evidence>
<name>A0ABP4AQ87_9ACTN</name>
<dbReference type="Gene3D" id="3.40.33.10">
    <property type="entry name" value="CAP"/>
    <property type="match status" value="1"/>
</dbReference>
<keyword evidence="2" id="KW-1133">Transmembrane helix</keyword>
<evidence type="ECO:0000256" key="1">
    <source>
        <dbReference type="SAM" id="MobiDB-lite"/>
    </source>
</evidence>
<gene>
    <name evidence="3" type="ORF">GCM10009554_29620</name>
</gene>
<protein>
    <recommendedName>
        <fullName evidence="5">SCP domain-containing protein</fullName>
    </recommendedName>
</protein>
<dbReference type="EMBL" id="BAAAHK010000007">
    <property type="protein sequence ID" value="GAA0939672.1"/>
    <property type="molecule type" value="Genomic_DNA"/>
</dbReference>
<keyword evidence="4" id="KW-1185">Reference proteome</keyword>
<keyword evidence="2" id="KW-0812">Transmembrane</keyword>
<evidence type="ECO:0000313" key="3">
    <source>
        <dbReference type="EMBL" id="GAA0939672.1"/>
    </source>
</evidence>